<proteinExistence type="predicted"/>
<gene>
    <name evidence="1" type="ORF">DKT68_13520</name>
</gene>
<comment type="caution">
    <text evidence="1">The sequence shown here is derived from an EMBL/GenBank/DDBJ whole genome shotgun (WGS) entry which is preliminary data.</text>
</comment>
<dbReference type="AlphaFoldDB" id="A0A317D895"/>
<protein>
    <submittedName>
        <fullName evidence="1">Uncharacterized protein</fullName>
    </submittedName>
</protein>
<sequence>MDFHLHTPGVDSFAGLDGMSYDNPDDQRKLATTYVNRLREVGIEIAAITDYNGIRLPGMT</sequence>
<organism evidence="1 2">
    <name type="scientific">Micromonospora acroterricola</name>
    <dbReference type="NCBI Taxonomy" id="2202421"/>
    <lineage>
        <taxon>Bacteria</taxon>
        <taxon>Bacillati</taxon>
        <taxon>Actinomycetota</taxon>
        <taxon>Actinomycetes</taxon>
        <taxon>Micromonosporales</taxon>
        <taxon>Micromonosporaceae</taxon>
        <taxon>Micromonospora</taxon>
    </lineage>
</organism>
<evidence type="ECO:0000313" key="2">
    <source>
        <dbReference type="Proteomes" id="UP000245410"/>
    </source>
</evidence>
<accession>A0A317D895</accession>
<dbReference type="RefSeq" id="WP_109817764.1">
    <property type="nucleotide sequence ID" value="NZ_QGKR01000186.1"/>
</dbReference>
<name>A0A317D895_9ACTN</name>
<keyword evidence="2" id="KW-1185">Reference proteome</keyword>
<evidence type="ECO:0000313" key="1">
    <source>
        <dbReference type="EMBL" id="PWR09003.1"/>
    </source>
</evidence>
<dbReference type="EMBL" id="QGKR01000186">
    <property type="protein sequence ID" value="PWR09003.1"/>
    <property type="molecule type" value="Genomic_DNA"/>
</dbReference>
<reference evidence="1 2" key="1">
    <citation type="submission" date="2018-05" db="EMBL/GenBank/DDBJ databases">
        <title>Micromonospora atacamensis sp. nov., a novel actinobacteria isolated from high altitude Atacama Desert soil.</title>
        <authorList>
            <person name="Carro L."/>
            <person name="Golinska P."/>
            <person name="Klenk H.-P."/>
            <person name="Goodfellow M."/>
        </authorList>
    </citation>
    <scope>NUCLEOTIDE SEQUENCE [LARGE SCALE GENOMIC DNA]</scope>
    <source>
        <strain evidence="1 2">5R2A7</strain>
    </source>
</reference>
<dbReference type="Proteomes" id="UP000245410">
    <property type="component" value="Unassembled WGS sequence"/>
</dbReference>